<organism evidence="1 2">
    <name type="scientific">Halteria grandinella</name>
    <dbReference type="NCBI Taxonomy" id="5974"/>
    <lineage>
        <taxon>Eukaryota</taxon>
        <taxon>Sar</taxon>
        <taxon>Alveolata</taxon>
        <taxon>Ciliophora</taxon>
        <taxon>Intramacronucleata</taxon>
        <taxon>Spirotrichea</taxon>
        <taxon>Stichotrichia</taxon>
        <taxon>Sporadotrichida</taxon>
        <taxon>Halteriidae</taxon>
        <taxon>Halteria</taxon>
    </lineage>
</organism>
<accession>A0A8J8P1Q2</accession>
<name>A0A8J8P1Q2_HALGN</name>
<keyword evidence="2" id="KW-1185">Reference proteome</keyword>
<reference evidence="1" key="1">
    <citation type="submission" date="2019-06" db="EMBL/GenBank/DDBJ databases">
        <authorList>
            <person name="Zheng W."/>
        </authorList>
    </citation>
    <scope>NUCLEOTIDE SEQUENCE</scope>
    <source>
        <strain evidence="1">QDHG01</strain>
    </source>
</reference>
<comment type="caution">
    <text evidence="1">The sequence shown here is derived from an EMBL/GenBank/DDBJ whole genome shotgun (WGS) entry which is preliminary data.</text>
</comment>
<dbReference type="Proteomes" id="UP000785679">
    <property type="component" value="Unassembled WGS sequence"/>
</dbReference>
<sequence length="69" mass="7763">MLAVLRLYSYLWESFLQLKLPMVHGASGNSIAHDLAKGSHLGGKSKRFREIWHASAQTLLSWQGCQSLH</sequence>
<dbReference type="AlphaFoldDB" id="A0A8J8P1Q2"/>
<gene>
    <name evidence="1" type="ORF">FGO68_gene15258</name>
</gene>
<dbReference type="EMBL" id="RRYP01001625">
    <property type="protein sequence ID" value="TNV85688.1"/>
    <property type="molecule type" value="Genomic_DNA"/>
</dbReference>
<evidence type="ECO:0000313" key="1">
    <source>
        <dbReference type="EMBL" id="TNV85688.1"/>
    </source>
</evidence>
<protein>
    <submittedName>
        <fullName evidence="1">Uncharacterized protein</fullName>
    </submittedName>
</protein>
<proteinExistence type="predicted"/>
<evidence type="ECO:0000313" key="2">
    <source>
        <dbReference type="Proteomes" id="UP000785679"/>
    </source>
</evidence>